<evidence type="ECO:0000313" key="3">
    <source>
        <dbReference type="EMBL" id="TFY76499.1"/>
    </source>
</evidence>
<dbReference type="AlphaFoldDB" id="A0A4Y9ZSN6"/>
<proteinExistence type="predicted"/>
<gene>
    <name evidence="3" type="ORF">EWM64_g7513</name>
</gene>
<accession>A0A4Y9ZSN6</accession>
<organism evidence="3 4">
    <name type="scientific">Hericium alpestre</name>
    <dbReference type="NCBI Taxonomy" id="135208"/>
    <lineage>
        <taxon>Eukaryota</taxon>
        <taxon>Fungi</taxon>
        <taxon>Dikarya</taxon>
        <taxon>Basidiomycota</taxon>
        <taxon>Agaricomycotina</taxon>
        <taxon>Agaricomycetes</taxon>
        <taxon>Russulales</taxon>
        <taxon>Hericiaceae</taxon>
        <taxon>Hericium</taxon>
    </lineage>
</organism>
<name>A0A4Y9ZSN6_9AGAM</name>
<dbReference type="OrthoDB" id="3364132at2759"/>
<reference evidence="3 4" key="1">
    <citation type="submission" date="2019-02" db="EMBL/GenBank/DDBJ databases">
        <title>Genome sequencing of the rare red list fungi Hericium alpestre (H. flagellum).</title>
        <authorList>
            <person name="Buettner E."/>
            <person name="Kellner H."/>
        </authorList>
    </citation>
    <scope>NUCLEOTIDE SEQUENCE [LARGE SCALE GENOMIC DNA]</scope>
    <source>
        <strain evidence="3 4">DSM 108284</strain>
    </source>
</reference>
<keyword evidence="4" id="KW-1185">Reference proteome</keyword>
<dbReference type="EMBL" id="SFCI01001188">
    <property type="protein sequence ID" value="TFY76499.1"/>
    <property type="molecule type" value="Genomic_DNA"/>
</dbReference>
<comment type="caution">
    <text evidence="3">The sequence shown here is derived from an EMBL/GenBank/DDBJ whole genome shotgun (WGS) entry which is preliminary data.</text>
</comment>
<dbReference type="PANTHER" id="PTHR36223:SF1">
    <property type="entry name" value="TRANSCRIPTION ELONGATION FACTOR EAF N-TERMINAL DOMAIN-CONTAINING PROTEIN"/>
    <property type="match status" value="1"/>
</dbReference>
<dbReference type="Pfam" id="PF25534">
    <property type="entry name" value="DUF7918"/>
    <property type="match status" value="1"/>
</dbReference>
<evidence type="ECO:0000259" key="2">
    <source>
        <dbReference type="Pfam" id="PF25534"/>
    </source>
</evidence>
<dbReference type="Proteomes" id="UP000298061">
    <property type="component" value="Unassembled WGS sequence"/>
</dbReference>
<evidence type="ECO:0000256" key="1">
    <source>
        <dbReference type="SAM" id="MobiDB-lite"/>
    </source>
</evidence>
<feature type="compositionally biased region" description="Polar residues" evidence="1">
    <location>
        <begin position="222"/>
        <end position="233"/>
    </location>
</feature>
<sequence>MAGKEFEVHFKSDGYVGDISAQLDVDGRQAARKTRPSEILKNAYKFRGVRVNDGSLIRPFVFAAVQTVVSYNLSQLGTIEIKLYRAKISGFDARDCRRNYQSLSEIEPVPENAKVTGLSCTSLAAPKERKLPRGSYRRTKIDPEDKPYVLFQFRHLPRDVLQAQDILPADEQTPSANKKRKKRADPPVEDVGGDRKRKRTAGSGSQLPIPTQLKVEEGVGRDNNSSQTPTSCDPGQVQMLEQALKASQDALEKLQSQIQNLKSAQSGPSSPSKVERPSPIRLGPHNGEVIDLTED</sequence>
<protein>
    <recommendedName>
        <fullName evidence="2">DUF7918 domain-containing protein</fullName>
    </recommendedName>
</protein>
<dbReference type="STRING" id="135208.A0A4Y9ZSN6"/>
<dbReference type="PANTHER" id="PTHR36223">
    <property type="entry name" value="BETA-LACTAMASE-TYPE TRANSPEPTIDASE FOLD DOMAIN CONTAINING PROTEIN"/>
    <property type="match status" value="1"/>
</dbReference>
<feature type="domain" description="DUF7918" evidence="2">
    <location>
        <begin position="2"/>
        <end position="168"/>
    </location>
</feature>
<feature type="region of interest" description="Disordered" evidence="1">
    <location>
        <begin position="258"/>
        <end position="295"/>
    </location>
</feature>
<evidence type="ECO:0000313" key="4">
    <source>
        <dbReference type="Proteomes" id="UP000298061"/>
    </source>
</evidence>
<dbReference type="InterPro" id="IPR057678">
    <property type="entry name" value="DUF7918"/>
</dbReference>
<feature type="compositionally biased region" description="Polar residues" evidence="1">
    <location>
        <begin position="258"/>
        <end position="272"/>
    </location>
</feature>
<feature type="region of interest" description="Disordered" evidence="1">
    <location>
        <begin position="165"/>
        <end position="236"/>
    </location>
</feature>